<reference evidence="2" key="2">
    <citation type="journal article" date="2022" name="Nat. Biotechnol.">
        <title>Carbon-negative production of acetone and isopropanol by gas fermentation at industrial pilot scale.</title>
        <authorList>
            <person name="Liew F.E."/>
            <person name="Nogle R."/>
            <person name="Abdalla T."/>
            <person name="Rasor B.J."/>
            <person name="Canter C."/>
            <person name="Jensen R.O."/>
            <person name="Wang L."/>
            <person name="Strutz J."/>
            <person name="Chirania P."/>
            <person name="De Tissera S."/>
            <person name="Mueller A.P."/>
            <person name="Ruan Z."/>
            <person name="Gao A."/>
            <person name="Tran L."/>
            <person name="Engle N.L."/>
            <person name="Bromley J.C."/>
            <person name="Daniell J."/>
            <person name="Conrado R."/>
            <person name="Tschaplinski T.J."/>
            <person name="Giannone R.J."/>
            <person name="Hettich R.L."/>
            <person name="Karim A.S."/>
            <person name="Simpson S.D."/>
            <person name="Brown S.D."/>
            <person name="Leang C."/>
            <person name="Jewett M.C."/>
            <person name="Kopke M."/>
        </authorList>
    </citation>
    <scope>NUCLEOTIDE SEQUENCE</scope>
    <source>
        <strain evidence="2">DJ080</strain>
    </source>
</reference>
<dbReference type="Proteomes" id="UP001193748">
    <property type="component" value="Unassembled WGS sequence"/>
</dbReference>
<evidence type="ECO:0000313" key="3">
    <source>
        <dbReference type="Proteomes" id="UP001193748"/>
    </source>
</evidence>
<dbReference type="InterPro" id="IPR027417">
    <property type="entry name" value="P-loop_NTPase"/>
</dbReference>
<feature type="domain" description="Helicase ATP-binding" evidence="1">
    <location>
        <begin position="6"/>
        <end position="175"/>
    </location>
</feature>
<dbReference type="Pfam" id="PF04851">
    <property type="entry name" value="ResIII"/>
    <property type="match status" value="1"/>
</dbReference>
<comment type="caution">
    <text evidence="2">The sequence shown here is derived from an EMBL/GenBank/DDBJ whole genome shotgun (WGS) entry which is preliminary data.</text>
</comment>
<evidence type="ECO:0000259" key="1">
    <source>
        <dbReference type="SMART" id="SM00487"/>
    </source>
</evidence>
<organism evidence="2 3">
    <name type="scientific">Clostridium beijerinckii</name>
    <name type="common">Clostridium MP</name>
    <dbReference type="NCBI Taxonomy" id="1520"/>
    <lineage>
        <taxon>Bacteria</taxon>
        <taxon>Bacillati</taxon>
        <taxon>Bacillota</taxon>
        <taxon>Clostridia</taxon>
        <taxon>Eubacteriales</taxon>
        <taxon>Clostridiaceae</taxon>
        <taxon>Clostridium</taxon>
    </lineage>
</organism>
<dbReference type="SUPFAM" id="SSF52540">
    <property type="entry name" value="P-loop containing nucleoside triphosphate hydrolases"/>
    <property type="match status" value="1"/>
</dbReference>
<dbReference type="GO" id="GO:0003677">
    <property type="term" value="F:DNA binding"/>
    <property type="evidence" value="ECO:0007669"/>
    <property type="project" value="InterPro"/>
</dbReference>
<protein>
    <recommendedName>
        <fullName evidence="1">Helicase ATP-binding domain-containing protein</fullName>
    </recommendedName>
</protein>
<dbReference type="GO" id="GO:0005524">
    <property type="term" value="F:ATP binding"/>
    <property type="evidence" value="ECO:0007669"/>
    <property type="project" value="InterPro"/>
</dbReference>
<accession>A0AAX0B0P2</accession>
<gene>
    <name evidence="2" type="ORF">B0H41_002574</name>
</gene>
<evidence type="ECO:0000313" key="2">
    <source>
        <dbReference type="EMBL" id="NRT88895.1"/>
    </source>
</evidence>
<proteinExistence type="predicted"/>
<reference evidence="2" key="1">
    <citation type="submission" date="2020-05" db="EMBL/GenBank/DDBJ databases">
        <authorList>
            <person name="Brown S."/>
            <person name="Huntemann M."/>
            <person name="Clum A."/>
            <person name="Spunde A."/>
            <person name="Palaniappan K."/>
            <person name="Ritter S."/>
            <person name="Mikhailova N."/>
            <person name="Chen I.-M."/>
            <person name="Stamatis D."/>
            <person name="Reddy T."/>
            <person name="O'Malley R."/>
            <person name="Daum C."/>
            <person name="Shapiro N."/>
            <person name="Ivanova N."/>
            <person name="Kyrpides N."/>
            <person name="Woyke T."/>
        </authorList>
    </citation>
    <scope>NUCLEOTIDE SEQUENCE</scope>
    <source>
        <strain evidence="2">DJ080</strain>
    </source>
</reference>
<name>A0AAX0B0P2_CLOBE</name>
<dbReference type="SMART" id="SM00487">
    <property type="entry name" value="DEXDc"/>
    <property type="match status" value="1"/>
</dbReference>
<dbReference type="InterPro" id="IPR006935">
    <property type="entry name" value="Helicase/UvrB_N"/>
</dbReference>
<dbReference type="InterPro" id="IPR014001">
    <property type="entry name" value="Helicase_ATP-bd"/>
</dbReference>
<dbReference type="AlphaFoldDB" id="A0AAX0B0P2"/>
<dbReference type="Gene3D" id="3.40.50.300">
    <property type="entry name" value="P-loop containing nucleotide triphosphate hydrolases"/>
    <property type="match status" value="2"/>
</dbReference>
<dbReference type="GO" id="GO:0016787">
    <property type="term" value="F:hydrolase activity"/>
    <property type="evidence" value="ECO:0007669"/>
    <property type="project" value="InterPro"/>
</dbReference>
<dbReference type="EMBL" id="JABSWW010000001">
    <property type="protein sequence ID" value="NRT88895.1"/>
    <property type="molecule type" value="Genomic_DNA"/>
</dbReference>
<sequence length="517" mass="61504">MNEFEIGTRFNDVLTKDIIDNWCENNTNIILNGATGSGKTYFVENNLHTYAEENSKRILYLCNRSALFEQVLLEVKQESLHNIHVMLYQALQSKLINGEEIEHYDIIVPDEFHYVECDAMFNIYTDITYDWLINQVDSCKIFMSGTAQHIFQKLIDDEIVKEEDEYKIPYDYSYVTECKFFEEKSKVFDIINHILTTTEDDKIIYFANSTDFAIEVYKQFKEYAHFRCSKDVKNSEAKALNDIDCIKVHSRDLITFEKRLLISTKALDNGVDLKDRRIKHIINDIFDLESAQQSLGRKRKIDNEDNCTFYIRNYSKQSIGNFKGGLNKNYNPVKMFVDNREQFEEAYGKDRDFHSRFIYFEGDERKHNKLAYWKMQCDSSDMETMSLITYKELFLQRLGDTMTNVIDLEELEQMKLKDEIELYIEEIKGSFLFQEDRDKLIDKIKITDNWKRQQRQYSQIKAYIETNYKLYCLDKKPDKRRVLEDGSINPNRDKTYWIIKDKKEEKVVGDILQNIVV</sequence>
<dbReference type="RefSeq" id="WP_173711021.1">
    <property type="nucleotide sequence ID" value="NZ_JABSWW010000001.1"/>
</dbReference>